<proteinExistence type="predicted"/>
<keyword evidence="1" id="KW-0472">Membrane</keyword>
<dbReference type="PaxDb" id="4081-Solyc05g041480.1.1"/>
<dbReference type="AlphaFoldDB" id="A0A3Q7GK71"/>
<sequence>MRLLSINIAMDTFEYQHSNGLLYKKLCRLYYELWSILIVTFIILITYFLHLTIVVQ</sequence>
<feature type="transmembrane region" description="Helical" evidence="1">
    <location>
        <begin position="33"/>
        <end position="55"/>
    </location>
</feature>
<dbReference type="InParanoid" id="A0A3Q7GK71"/>
<keyword evidence="1" id="KW-1133">Transmembrane helix</keyword>
<reference evidence="2" key="1">
    <citation type="journal article" date="2012" name="Nature">
        <title>The tomato genome sequence provides insights into fleshy fruit evolution.</title>
        <authorList>
            <consortium name="Tomato Genome Consortium"/>
        </authorList>
    </citation>
    <scope>NUCLEOTIDE SEQUENCE [LARGE SCALE GENOMIC DNA]</scope>
    <source>
        <strain evidence="2">cv. Heinz 1706</strain>
    </source>
</reference>
<protein>
    <submittedName>
        <fullName evidence="2">Uncharacterized protein</fullName>
    </submittedName>
</protein>
<accession>A0A3Q7GK71</accession>
<reference evidence="2" key="2">
    <citation type="submission" date="2019-01" db="UniProtKB">
        <authorList>
            <consortium name="EnsemblPlants"/>
        </authorList>
    </citation>
    <scope>IDENTIFICATION</scope>
    <source>
        <strain evidence="2">cv. Heinz 1706</strain>
    </source>
</reference>
<organism evidence="2">
    <name type="scientific">Solanum lycopersicum</name>
    <name type="common">Tomato</name>
    <name type="synonym">Lycopersicon esculentum</name>
    <dbReference type="NCBI Taxonomy" id="4081"/>
    <lineage>
        <taxon>Eukaryota</taxon>
        <taxon>Viridiplantae</taxon>
        <taxon>Streptophyta</taxon>
        <taxon>Embryophyta</taxon>
        <taxon>Tracheophyta</taxon>
        <taxon>Spermatophyta</taxon>
        <taxon>Magnoliopsida</taxon>
        <taxon>eudicotyledons</taxon>
        <taxon>Gunneridae</taxon>
        <taxon>Pentapetalae</taxon>
        <taxon>asterids</taxon>
        <taxon>lamiids</taxon>
        <taxon>Solanales</taxon>
        <taxon>Solanaceae</taxon>
        <taxon>Solanoideae</taxon>
        <taxon>Solaneae</taxon>
        <taxon>Solanum</taxon>
        <taxon>Solanum subgen. Lycopersicon</taxon>
    </lineage>
</organism>
<keyword evidence="3" id="KW-1185">Reference proteome</keyword>
<name>A0A3Q7GK71_SOLLC</name>
<keyword evidence="1" id="KW-0812">Transmembrane</keyword>
<dbReference type="Proteomes" id="UP000004994">
    <property type="component" value="Chromosome 5"/>
</dbReference>
<dbReference type="EnsemblPlants" id="Solyc05g041480.1.1">
    <property type="protein sequence ID" value="Solyc05g041480.1.1.1"/>
    <property type="gene ID" value="Solyc05g041480.1"/>
</dbReference>
<dbReference type="Gramene" id="Solyc05g041480.1.1">
    <property type="protein sequence ID" value="Solyc05g041480.1.1.1"/>
    <property type="gene ID" value="Solyc05g041480.1"/>
</dbReference>
<evidence type="ECO:0000256" key="1">
    <source>
        <dbReference type="SAM" id="Phobius"/>
    </source>
</evidence>
<evidence type="ECO:0000313" key="2">
    <source>
        <dbReference type="EnsemblPlants" id="Solyc05g041480.1.1.1"/>
    </source>
</evidence>
<evidence type="ECO:0000313" key="3">
    <source>
        <dbReference type="Proteomes" id="UP000004994"/>
    </source>
</evidence>